<keyword evidence="5" id="KW-1185">Reference proteome</keyword>
<dbReference type="Pfam" id="PF01855">
    <property type="entry name" value="POR_N"/>
    <property type="match status" value="1"/>
</dbReference>
<dbReference type="EMBL" id="MKIE01000004">
    <property type="protein sequence ID" value="OHW62316.1"/>
    <property type="molecule type" value="Genomic_DNA"/>
</dbReference>
<dbReference type="InterPro" id="IPR009014">
    <property type="entry name" value="Transketo_C/PFOR_II"/>
</dbReference>
<dbReference type="PANTHER" id="PTHR43088">
    <property type="entry name" value="SUBUNIT OF PYRUVATE:FLAVODOXIN OXIDOREDUCTASE-RELATED"/>
    <property type="match status" value="1"/>
</dbReference>
<dbReference type="Gene3D" id="3.40.50.970">
    <property type="match status" value="1"/>
</dbReference>
<dbReference type="AlphaFoldDB" id="A0A1S1V6P8"/>
<evidence type="ECO:0000313" key="5">
    <source>
        <dbReference type="Proteomes" id="UP000180254"/>
    </source>
</evidence>
<dbReference type="OrthoDB" id="9794954at2"/>
<keyword evidence="1 4" id="KW-0560">Oxidoreductase</keyword>
<dbReference type="PANTHER" id="PTHR43088:SF1">
    <property type="entry name" value="SUBUNIT OF PYRUVATE:FLAVODOXIN OXIDOREDUCTASE"/>
    <property type="match status" value="1"/>
</dbReference>
<dbReference type="InterPro" id="IPR029061">
    <property type="entry name" value="THDP-binding"/>
</dbReference>
<comment type="caution">
    <text evidence="4">The sequence shown here is derived from an EMBL/GenBank/DDBJ whole genome shotgun (WGS) entry which is preliminary data.</text>
</comment>
<sequence>MNRVLMKGNEAIAKAAIISGCRYFFGYPITPQNEIPEYMAREMHKVGGVFLQSESEIAAINMVYGASGSGGRVMTSSSSPGIALKQEGISYIASAELPCVIVNMMRSGPGLGGIQPSQADYFQVTRGGGNGDYRVISYAPASVQESVELVNRAFRVSEKYRIPAMIAGDGMIGQMMEPVDFSGIEELDRVERPWAATGTDSHPGRNVISTLMLEPSSLESHNVKLKAKHDLIESEEAMYETYNMDGAEVVLVAYGTTSRIVKNTISALESHGVKAGLIRPITLWPFPKQAFSKIPSGCKLVMSVEMSMGQMIDDVEIALGGRFISAFYGKAGGVVPTPSDIVDAVISNLEVI</sequence>
<dbReference type="InterPro" id="IPR033412">
    <property type="entry name" value="PFOR_II"/>
</dbReference>
<proteinExistence type="predicted"/>
<feature type="domain" description="Pyruvate:ferredoxin oxidoreductase core" evidence="3">
    <location>
        <begin position="247"/>
        <end position="341"/>
    </location>
</feature>
<dbReference type="InterPro" id="IPR002880">
    <property type="entry name" value="Pyrv_Fd/Flavodoxin_OxRdtase_N"/>
</dbReference>
<dbReference type="EC" id="1.2.-.-" evidence="4"/>
<dbReference type="NCBIfam" id="NF005507">
    <property type="entry name" value="PRK07119.1"/>
    <property type="match status" value="1"/>
</dbReference>
<organism evidence="4 5">
    <name type="scientific">Andreesenia angusta</name>
    <dbReference type="NCBI Taxonomy" id="39480"/>
    <lineage>
        <taxon>Bacteria</taxon>
        <taxon>Bacillati</taxon>
        <taxon>Bacillota</taxon>
        <taxon>Tissierellia</taxon>
        <taxon>Tissierellales</taxon>
        <taxon>Gottschalkiaceae</taxon>
        <taxon>Andreesenia</taxon>
    </lineage>
</organism>
<dbReference type="GO" id="GO:0016491">
    <property type="term" value="F:oxidoreductase activity"/>
    <property type="evidence" value="ECO:0007669"/>
    <property type="project" value="UniProtKB-KW"/>
</dbReference>
<dbReference type="RefSeq" id="WP_071063013.1">
    <property type="nucleotide sequence ID" value="NZ_MKIE01000004.1"/>
</dbReference>
<gene>
    <name evidence="4" type="primary">korA_2</name>
    <name evidence="4" type="ORF">EUAN_13860</name>
</gene>
<dbReference type="InterPro" id="IPR052368">
    <property type="entry name" value="2-oxoacid_oxidoreductase"/>
</dbReference>
<evidence type="ECO:0000313" key="4">
    <source>
        <dbReference type="EMBL" id="OHW62316.1"/>
    </source>
</evidence>
<dbReference type="CDD" id="cd07034">
    <property type="entry name" value="TPP_PYR_PFOR_IOR-alpha_like"/>
    <property type="match status" value="1"/>
</dbReference>
<evidence type="ECO:0000259" key="3">
    <source>
        <dbReference type="Pfam" id="PF17147"/>
    </source>
</evidence>
<evidence type="ECO:0000256" key="1">
    <source>
        <dbReference type="ARBA" id="ARBA00023002"/>
    </source>
</evidence>
<protein>
    <submittedName>
        <fullName evidence="4">2-oxoglutarate oxidoreductase subunit KorA</fullName>
        <ecNumber evidence="4">1.2.-.-</ecNumber>
    </submittedName>
</protein>
<name>A0A1S1V6P8_9FIRM</name>
<dbReference type="STRING" id="39480.EUAN_13860"/>
<dbReference type="Proteomes" id="UP000180254">
    <property type="component" value="Unassembled WGS sequence"/>
</dbReference>
<accession>A0A1S1V6P8</accession>
<dbReference type="Pfam" id="PF17147">
    <property type="entry name" value="PFOR_II"/>
    <property type="match status" value="1"/>
</dbReference>
<feature type="domain" description="Pyruvate flavodoxin/ferredoxin oxidoreductase pyrimidine binding" evidence="2">
    <location>
        <begin position="15"/>
        <end position="233"/>
    </location>
</feature>
<dbReference type="SUPFAM" id="SSF52922">
    <property type="entry name" value="TK C-terminal domain-like"/>
    <property type="match status" value="1"/>
</dbReference>
<dbReference type="Gene3D" id="3.40.50.920">
    <property type="match status" value="1"/>
</dbReference>
<dbReference type="SUPFAM" id="SSF52518">
    <property type="entry name" value="Thiamin diphosphate-binding fold (THDP-binding)"/>
    <property type="match status" value="1"/>
</dbReference>
<reference evidence="4 5" key="1">
    <citation type="submission" date="2016-09" db="EMBL/GenBank/DDBJ databases">
        <title>Genome sequence of Eubacterium angustum.</title>
        <authorList>
            <person name="Poehlein A."/>
            <person name="Daniel R."/>
        </authorList>
    </citation>
    <scope>NUCLEOTIDE SEQUENCE [LARGE SCALE GENOMIC DNA]</scope>
    <source>
        <strain evidence="4 5">DSM 1989</strain>
    </source>
</reference>
<evidence type="ECO:0000259" key="2">
    <source>
        <dbReference type="Pfam" id="PF01855"/>
    </source>
</evidence>